<dbReference type="InterPro" id="IPR027417">
    <property type="entry name" value="P-loop_NTPase"/>
</dbReference>
<dbReference type="GO" id="GO:0003677">
    <property type="term" value="F:DNA binding"/>
    <property type="evidence" value="ECO:0007669"/>
    <property type="project" value="InterPro"/>
</dbReference>
<reference evidence="7 8" key="1">
    <citation type="submission" date="2018-11" db="EMBL/GenBank/DDBJ databases">
        <title>Genome sequencing of Paenibacillus sp. KCOM 3021 (= ChDC PVNT-B20).</title>
        <authorList>
            <person name="Kook J.-K."/>
            <person name="Park S.-N."/>
            <person name="Lim Y.K."/>
        </authorList>
    </citation>
    <scope>NUCLEOTIDE SEQUENCE [LARGE SCALE GENOMIC DNA]</scope>
    <source>
        <strain evidence="7 8">KCOM 3021</strain>
    </source>
</reference>
<dbReference type="SMART" id="SM00382">
    <property type="entry name" value="AAA"/>
    <property type="match status" value="2"/>
</dbReference>
<keyword evidence="1" id="KW-0677">Repeat</keyword>
<dbReference type="SUPFAM" id="SSF52540">
    <property type="entry name" value="P-loop containing nucleoside triphosphate hydrolases"/>
    <property type="match status" value="2"/>
</dbReference>
<dbReference type="OrthoDB" id="9807790at2"/>
<comment type="caution">
    <text evidence="7">The sequence shown here is derived from an EMBL/GenBank/DDBJ whole genome shotgun (WGS) entry which is preliminary data.</text>
</comment>
<dbReference type="GO" id="GO:0005524">
    <property type="term" value="F:ATP binding"/>
    <property type="evidence" value="ECO:0007669"/>
    <property type="project" value="UniProtKB-UniRule"/>
</dbReference>
<keyword evidence="3 4" id="KW-0067">ATP-binding</keyword>
<feature type="binding site" evidence="4">
    <location>
        <begin position="823"/>
        <end position="830"/>
    </location>
    <ligand>
        <name>ATP</name>
        <dbReference type="ChEBI" id="CHEBI:30616"/>
    </ligand>
</feature>
<feature type="transmembrane region" description="Helical" evidence="5">
    <location>
        <begin position="37"/>
        <end position="58"/>
    </location>
</feature>
<gene>
    <name evidence="7" type="primary">essC</name>
    <name evidence="7" type="ORF">EHV15_11330</name>
</gene>
<dbReference type="EMBL" id="RRCN01000001">
    <property type="protein sequence ID" value="RRJ63451.1"/>
    <property type="molecule type" value="Genomic_DNA"/>
</dbReference>
<keyword evidence="5" id="KW-0812">Transmembrane</keyword>
<name>A0A3P3TZA2_9BACL</name>
<dbReference type="Pfam" id="PF01580">
    <property type="entry name" value="FtsK_SpoIIIE"/>
    <property type="match status" value="2"/>
</dbReference>
<evidence type="ECO:0000259" key="6">
    <source>
        <dbReference type="PROSITE" id="PS50901"/>
    </source>
</evidence>
<feature type="domain" description="FtsK" evidence="6">
    <location>
        <begin position="806"/>
        <end position="1024"/>
    </location>
</feature>
<feature type="transmembrane region" description="Helical" evidence="5">
    <location>
        <begin position="65"/>
        <end position="85"/>
    </location>
</feature>
<keyword evidence="5" id="KW-0472">Membrane</keyword>
<dbReference type="PROSITE" id="PS50901">
    <property type="entry name" value="FTSK"/>
    <property type="match status" value="2"/>
</dbReference>
<evidence type="ECO:0000256" key="2">
    <source>
        <dbReference type="ARBA" id="ARBA00022741"/>
    </source>
</evidence>
<feature type="domain" description="FtsK" evidence="6">
    <location>
        <begin position="451"/>
        <end position="650"/>
    </location>
</feature>
<evidence type="ECO:0000256" key="3">
    <source>
        <dbReference type="ARBA" id="ARBA00022840"/>
    </source>
</evidence>
<dbReference type="InterPro" id="IPR003593">
    <property type="entry name" value="AAA+_ATPase"/>
</dbReference>
<dbReference type="InterPro" id="IPR002543">
    <property type="entry name" value="FtsK_dom"/>
</dbReference>
<dbReference type="Proteomes" id="UP000267017">
    <property type="component" value="Unassembled WGS sequence"/>
</dbReference>
<keyword evidence="2 4" id="KW-0547">Nucleotide-binding</keyword>
<dbReference type="CDD" id="cd01127">
    <property type="entry name" value="TrwB_TraG_TraD_VirD4"/>
    <property type="match status" value="1"/>
</dbReference>
<protein>
    <submittedName>
        <fullName evidence="7">Type VII secretion protein EssC</fullName>
    </submittedName>
</protein>
<dbReference type="PANTHER" id="PTHR22683:SF1">
    <property type="entry name" value="TYPE VII SECRETION SYSTEM PROTEIN ESSC"/>
    <property type="match status" value="1"/>
</dbReference>
<evidence type="ECO:0000313" key="7">
    <source>
        <dbReference type="EMBL" id="RRJ63451.1"/>
    </source>
</evidence>
<keyword evidence="5" id="KW-1133">Transmembrane helix</keyword>
<proteinExistence type="predicted"/>
<evidence type="ECO:0000313" key="8">
    <source>
        <dbReference type="Proteomes" id="UP000267017"/>
    </source>
</evidence>
<dbReference type="Gene3D" id="3.40.50.300">
    <property type="entry name" value="P-loop containing nucleotide triphosphate hydrolases"/>
    <property type="match status" value="3"/>
</dbReference>
<dbReference type="PANTHER" id="PTHR22683">
    <property type="entry name" value="SPORULATION PROTEIN RELATED"/>
    <property type="match status" value="1"/>
</dbReference>
<dbReference type="RefSeq" id="WP_128631287.1">
    <property type="nucleotide sequence ID" value="NZ_RRCN01000001.1"/>
</dbReference>
<dbReference type="InterPro" id="IPR050206">
    <property type="entry name" value="FtsK/SpoIIIE/SftA"/>
</dbReference>
<keyword evidence="8" id="KW-1185">Reference proteome</keyword>
<dbReference type="InterPro" id="IPR023839">
    <property type="entry name" value="Firmicutes_EssC_C"/>
</dbReference>
<accession>A0A3P3TZA2</accession>
<dbReference type="NCBIfam" id="TIGR03928">
    <property type="entry name" value="T7_EssCb_Firm"/>
    <property type="match status" value="1"/>
</dbReference>
<evidence type="ECO:0000256" key="4">
    <source>
        <dbReference type="PROSITE-ProRule" id="PRU00289"/>
    </source>
</evidence>
<evidence type="ECO:0000256" key="5">
    <source>
        <dbReference type="SAM" id="Phobius"/>
    </source>
</evidence>
<evidence type="ECO:0000256" key="1">
    <source>
        <dbReference type="ARBA" id="ARBA00022737"/>
    </source>
</evidence>
<organism evidence="7 8">
    <name type="scientific">Paenibacillus oralis</name>
    <dbReference type="NCBI Taxonomy" id="2490856"/>
    <lineage>
        <taxon>Bacteria</taxon>
        <taxon>Bacillati</taxon>
        <taxon>Bacillota</taxon>
        <taxon>Bacilli</taxon>
        <taxon>Bacillales</taxon>
        <taxon>Paenibacillaceae</taxon>
        <taxon>Paenibacillus</taxon>
    </lineage>
</organism>
<sequence>MMNDNHLFNRQPRFLPEMPGGELEIPGPPHAYEKPEISWFTLLAPPAVMLVITGLLALTSQSMFMMLSIAMTLMTLIVSLTSATAQIRKYKNKKKEREKKYLQFVADCRSELTLAREQQIKAMNELNPEPAACLERIQQLDHRLWERTPSYPDFLSLRLGVGSVPAARRINYTKQAIILESDPLLMEPQRLALEFERVPDVPVAVNLMEAEICGIAGEEEMALDLVTKLLLQLVTHHGYDDVRVVVLASEDTLDRWSWLKPLPHVWSGGFDSRYLLCGPAIAHQVLGELYQVLKDRELKTVGGAMLPHYVFIVQDPSLLENEPIHKYLYNKCASLGVSSVFIAQGAAYLPMNCRQVVLLQGKTGELADRESGEKSTFLPDKADFAQLDQAARKLAPLRIKNTAAQFSLPVSLTLLELLGAKAAGEVDVASRWIRNKPFKGMSVPIGVKAGGNPFYLDMHETGHGPHGLVAGTTGSGKSELLQSIIISLALNYHPHDVVFVLIDYKGGGMADVFKGMPHLVGTITNLGGNETTRALLSIKSELMRRQRVFSEYGVNNIDRYQKLYYSRSRSEQENMPAIPHLIMIADEFAELKQDQPDFMKELVSAARVGRSLGVHLILATQKPAGVVDDQIWSNSKFKICLKVQDETDSKDVIKRPDAAMIKEPGRAYIQVGHDEIFELFQSAYSGADYDPEGELLKRENRAKRIYEVSLHGRAEQIYPREEEKIAKKEMPTQLKAMVDHIIAVSGANGIEPIKGPWLPPLPDTVYLDDIYRPEEGLRTDFGRWTPSGDLLSVPIGLLDDPRGQRQEPLHIDFAQDGNLFVYGAPGTGKTYLLKTLCLSLAHKYSPEDVHLYVMDFGGSSFRALEQLPHCGGVMTLEQESLIQQFVLFVFRIIEERKKLFEDTRSDGFNDYRLNAAGIRERGGQDSGGAGTDGSNIAGAVASGTSATGAPASLPAIVLVIDNYFALSETYESVDEKMVMLAREGAKYGIYMAVSATNASLVRYKFAVNFKMAVTLQLTDKGEYDGIVGRTEGLEPAKLAGRALVRGKPPLEFQTAVPEYKAADLEQTLERYAALVRGGTVRPATPIPVMPARIDMAEINRGIGGSRIAIGLGDQDLQPVLVDLAATPVLMVAGDPLSGKSTQLVSWIQALAANLGEEGLAVYALDSNAMGLYSIMNEPFVTDLAQIEDMYSFLDGVKEELDARRSKLLETRRAGGDVEALVRSWKQLVFVIDKLSELTEGDQYSLKELLERIVKQERGMKAAVLAADLTGELANNWDGLGKAIREEQCGLLLGSLKEQSLFNARLPYGIQEKEFEAGDGYFIVKNKFTGLRTGVYESKPELVLERR</sequence>
<feature type="binding site" evidence="4">
    <location>
        <begin position="471"/>
        <end position="478"/>
    </location>
    <ligand>
        <name>ATP</name>
        <dbReference type="ChEBI" id="CHEBI:30616"/>
    </ligand>
</feature>